<organism evidence="8 9">
    <name type="scientific">Robbsia andropogonis</name>
    <dbReference type="NCBI Taxonomy" id="28092"/>
    <lineage>
        <taxon>Bacteria</taxon>
        <taxon>Pseudomonadati</taxon>
        <taxon>Pseudomonadota</taxon>
        <taxon>Betaproteobacteria</taxon>
        <taxon>Burkholderiales</taxon>
        <taxon>Burkholderiaceae</taxon>
        <taxon>Robbsia</taxon>
    </lineage>
</organism>
<evidence type="ECO:0000256" key="1">
    <source>
        <dbReference type="ARBA" id="ARBA00022723"/>
    </source>
</evidence>
<feature type="binding site" evidence="5">
    <location>
        <begin position="127"/>
        <end position="129"/>
    </location>
    <ligand>
        <name>2-oxoglutarate</name>
        <dbReference type="ChEBI" id="CHEBI:16810"/>
    </ligand>
</feature>
<sequence length="220" mass="24486">MHTRDLFTDDGTAIPLLERVRVGEQTILLRGFALPVVDQLLHAVTSIIESAPLRRMATPGGYTMSVALTNCGTLGWVTDRRGYRYTSVDPQTGQPWPSMPDVIRTLGHDAAHAAGFADFLADACLINQYRPGTKMSLHQDKDERDMRRPIVSVSLGIPAVFQFGGMKRGDPTQRIPLMHGDVVVWGGVDRLRFHGILPVKDAHHREWGRQRINITLRMAG</sequence>
<dbReference type="Gene3D" id="2.60.120.590">
    <property type="entry name" value="Alpha-ketoglutarate-dependent dioxygenase AlkB-like"/>
    <property type="match status" value="1"/>
</dbReference>
<dbReference type="InterPro" id="IPR004574">
    <property type="entry name" value="Alkb"/>
</dbReference>
<dbReference type="InterPro" id="IPR037151">
    <property type="entry name" value="AlkB-like_sf"/>
</dbReference>
<dbReference type="PROSITE" id="PS51471">
    <property type="entry name" value="FE2OG_OXY"/>
    <property type="match status" value="1"/>
</dbReference>
<name>A0A0F5K2A5_9BURK</name>
<dbReference type="GO" id="GO:0035516">
    <property type="term" value="F:broad specificity oxidative DNA demethylase activity"/>
    <property type="evidence" value="ECO:0007669"/>
    <property type="project" value="TreeGrafter"/>
</dbReference>
<dbReference type="SUPFAM" id="SSF51197">
    <property type="entry name" value="Clavaminate synthase-like"/>
    <property type="match status" value="1"/>
</dbReference>
<evidence type="ECO:0000256" key="3">
    <source>
        <dbReference type="ARBA" id="ARBA00023002"/>
    </source>
</evidence>
<reference evidence="8 9" key="1">
    <citation type="submission" date="2015-03" db="EMBL/GenBank/DDBJ databases">
        <title>Draft Genome Sequence of Burkholderia andropogonis type strain ICMP2807, isolated from Sorghum bicolor.</title>
        <authorList>
            <person name="Lopes-Santos L."/>
            <person name="Castro D.B."/>
            <person name="Ottoboni L.M."/>
            <person name="Park D."/>
            <person name="Weirc B.S."/>
            <person name="Destefano S.A."/>
        </authorList>
    </citation>
    <scope>NUCLEOTIDE SEQUENCE [LARGE SCALE GENOMIC DNA]</scope>
    <source>
        <strain evidence="8 9">ICMP2807</strain>
    </source>
</reference>
<dbReference type="PANTHER" id="PTHR16557">
    <property type="entry name" value="ALKYLATED DNA REPAIR PROTEIN ALKB-RELATED"/>
    <property type="match status" value="1"/>
</dbReference>
<keyword evidence="1 6" id="KW-0479">Metal-binding</keyword>
<evidence type="ECO:0000256" key="6">
    <source>
        <dbReference type="PIRSR" id="PIRSR604574-2"/>
    </source>
</evidence>
<protein>
    <submittedName>
        <fullName evidence="8">Alpha-ketoglutarate-dependent dioxygenase</fullName>
    </submittedName>
</protein>
<feature type="binding site" evidence="6">
    <location>
        <position position="138"/>
    </location>
    <ligand>
        <name>Fe cation</name>
        <dbReference type="ChEBI" id="CHEBI:24875"/>
        <note>catalytic</note>
    </ligand>
</feature>
<evidence type="ECO:0000256" key="4">
    <source>
        <dbReference type="ARBA" id="ARBA00023004"/>
    </source>
</evidence>
<comment type="caution">
    <text evidence="8">The sequence shown here is derived from an EMBL/GenBank/DDBJ whole genome shotgun (WGS) entry which is preliminary data.</text>
</comment>
<keyword evidence="2 8" id="KW-0223">Dioxygenase</keyword>
<evidence type="ECO:0000313" key="9">
    <source>
        <dbReference type="Proteomes" id="UP000033618"/>
    </source>
</evidence>
<feature type="binding site" evidence="5">
    <location>
        <position position="142"/>
    </location>
    <ligand>
        <name>substrate</name>
    </ligand>
</feature>
<evidence type="ECO:0000259" key="7">
    <source>
        <dbReference type="PROSITE" id="PS51471"/>
    </source>
</evidence>
<dbReference type="PATRIC" id="fig|28092.6.peg.1977"/>
<dbReference type="GO" id="GO:0005737">
    <property type="term" value="C:cytoplasm"/>
    <property type="evidence" value="ECO:0007669"/>
    <property type="project" value="TreeGrafter"/>
</dbReference>
<dbReference type="NCBIfam" id="NF011930">
    <property type="entry name" value="PRK15401.1"/>
    <property type="match status" value="1"/>
</dbReference>
<evidence type="ECO:0000256" key="2">
    <source>
        <dbReference type="ARBA" id="ARBA00022964"/>
    </source>
</evidence>
<dbReference type="AlphaFoldDB" id="A0A0F5K2A5"/>
<dbReference type="OrthoDB" id="9796932at2"/>
<dbReference type="InterPro" id="IPR005123">
    <property type="entry name" value="Oxoglu/Fe-dep_dioxygenase_dom"/>
</dbReference>
<accession>A0A0F5K2A5</accession>
<keyword evidence="9" id="KW-1185">Reference proteome</keyword>
<dbReference type="GO" id="GO:0008198">
    <property type="term" value="F:ferrous iron binding"/>
    <property type="evidence" value="ECO:0007669"/>
    <property type="project" value="TreeGrafter"/>
</dbReference>
<evidence type="ECO:0000256" key="5">
    <source>
        <dbReference type="PIRSR" id="PIRSR604574-1"/>
    </source>
</evidence>
<feature type="domain" description="Fe2OG dioxygenase" evidence="7">
    <location>
        <begin position="120"/>
        <end position="220"/>
    </location>
</feature>
<feature type="binding site" evidence="6">
    <location>
        <position position="194"/>
    </location>
    <ligand>
        <name>Fe cation</name>
        <dbReference type="ChEBI" id="CHEBI:24875"/>
        <note>catalytic</note>
    </ligand>
</feature>
<dbReference type="Pfam" id="PF13532">
    <property type="entry name" value="2OG-FeII_Oxy_2"/>
    <property type="match status" value="1"/>
</dbReference>
<feature type="binding site" evidence="5">
    <location>
        <begin position="83"/>
        <end position="85"/>
    </location>
    <ligand>
        <name>substrate</name>
    </ligand>
</feature>
<comment type="cofactor">
    <cofactor evidence="6">
        <name>Fe(2+)</name>
        <dbReference type="ChEBI" id="CHEBI:29033"/>
    </cofactor>
    <text evidence="6">Binds 1 Fe(2+) ion per subunit.</text>
</comment>
<feature type="binding site" evidence="5">
    <location>
        <position position="76"/>
    </location>
    <ligand>
        <name>substrate</name>
    </ligand>
</feature>
<dbReference type="RefSeq" id="WP_036006771.1">
    <property type="nucleotide sequence ID" value="NZ_CADFGU010000002.1"/>
</dbReference>
<dbReference type="PANTHER" id="PTHR16557:SF2">
    <property type="entry name" value="NUCLEIC ACID DIOXYGENASE ALKBH1"/>
    <property type="match status" value="1"/>
</dbReference>
<dbReference type="InterPro" id="IPR027450">
    <property type="entry name" value="AlkB-like"/>
</dbReference>
<keyword evidence="4 6" id="KW-0408">Iron</keyword>
<dbReference type="GO" id="GO:0035513">
    <property type="term" value="P:oxidative RNA demethylation"/>
    <property type="evidence" value="ECO:0007669"/>
    <property type="project" value="TreeGrafter"/>
</dbReference>
<evidence type="ECO:0000313" key="8">
    <source>
        <dbReference type="EMBL" id="KKB64050.1"/>
    </source>
</evidence>
<dbReference type="STRING" id="28092.WM40_08350"/>
<feature type="binding site" evidence="6">
    <location>
        <position position="140"/>
    </location>
    <ligand>
        <name>Fe cation</name>
        <dbReference type="ChEBI" id="CHEBI:24875"/>
        <note>catalytic</note>
    </ligand>
</feature>
<dbReference type="EMBL" id="LAQU01000006">
    <property type="protein sequence ID" value="KKB64050.1"/>
    <property type="molecule type" value="Genomic_DNA"/>
</dbReference>
<proteinExistence type="predicted"/>
<gene>
    <name evidence="8" type="ORF">WM40_08350</name>
</gene>
<keyword evidence="3" id="KW-0560">Oxidoreductase</keyword>
<dbReference type="Proteomes" id="UP000033618">
    <property type="component" value="Unassembled WGS sequence"/>
</dbReference>
<feature type="binding site" evidence="5">
    <location>
        <position position="168"/>
    </location>
    <ligand>
        <name>substrate</name>
    </ligand>
</feature>
<feature type="binding site" evidence="5">
    <location>
        <begin position="211"/>
        <end position="217"/>
    </location>
    <ligand>
        <name>2-oxoglutarate</name>
        <dbReference type="ChEBI" id="CHEBI:16810"/>
    </ligand>
</feature>
<dbReference type="GO" id="GO:0035515">
    <property type="term" value="F:oxidative RNA demethylase activity"/>
    <property type="evidence" value="ECO:0007669"/>
    <property type="project" value="TreeGrafter"/>
</dbReference>